<dbReference type="AlphaFoldDB" id="A0A8J3S3V1"/>
<evidence type="ECO:0000259" key="1">
    <source>
        <dbReference type="Pfam" id="PF04149"/>
    </source>
</evidence>
<accession>A0A8J3S3V1</accession>
<protein>
    <submittedName>
        <fullName evidence="2">DUF397 domain-containing protein</fullName>
    </submittedName>
</protein>
<organism evidence="2 3">
    <name type="scientific">Planobispora rosea</name>
    <dbReference type="NCBI Taxonomy" id="35762"/>
    <lineage>
        <taxon>Bacteria</taxon>
        <taxon>Bacillati</taxon>
        <taxon>Actinomycetota</taxon>
        <taxon>Actinomycetes</taxon>
        <taxon>Streptosporangiales</taxon>
        <taxon>Streptosporangiaceae</taxon>
        <taxon>Planobispora</taxon>
    </lineage>
</organism>
<dbReference type="Pfam" id="PF04149">
    <property type="entry name" value="DUF397"/>
    <property type="match status" value="1"/>
</dbReference>
<evidence type="ECO:0000313" key="3">
    <source>
        <dbReference type="Proteomes" id="UP000655044"/>
    </source>
</evidence>
<evidence type="ECO:0000313" key="2">
    <source>
        <dbReference type="EMBL" id="GIH86325.1"/>
    </source>
</evidence>
<dbReference type="EMBL" id="BOOI01000045">
    <property type="protein sequence ID" value="GIH86325.1"/>
    <property type="molecule type" value="Genomic_DNA"/>
</dbReference>
<keyword evidence="3" id="KW-1185">Reference proteome</keyword>
<proteinExistence type="predicted"/>
<reference evidence="2" key="1">
    <citation type="submission" date="2021-01" db="EMBL/GenBank/DDBJ databases">
        <title>Whole genome shotgun sequence of Planobispora rosea NBRC 15558.</title>
        <authorList>
            <person name="Komaki H."/>
            <person name="Tamura T."/>
        </authorList>
    </citation>
    <scope>NUCLEOTIDE SEQUENCE</scope>
    <source>
        <strain evidence="2">NBRC 15558</strain>
    </source>
</reference>
<name>A0A8J3S3V1_PLARO</name>
<dbReference type="InterPro" id="IPR007278">
    <property type="entry name" value="DUF397"/>
</dbReference>
<gene>
    <name evidence="2" type="ORF">Pro02_47330</name>
</gene>
<comment type="caution">
    <text evidence="2">The sequence shown here is derived from an EMBL/GenBank/DDBJ whole genome shotgun (WGS) entry which is preliminary data.</text>
</comment>
<feature type="domain" description="DUF397" evidence="1">
    <location>
        <begin position="39"/>
        <end position="91"/>
    </location>
</feature>
<sequence length="100" mass="10944">MHVQLHKAYADHNVSCWLGRVRMDRLGNGVPASLLGAVAWRKSRFSNPSGNCVELARLPGDGIAMRNSRDPQGPALIYTRGDVEAFIHGVKNGEFDDLAD</sequence>
<dbReference type="Proteomes" id="UP000655044">
    <property type="component" value="Unassembled WGS sequence"/>
</dbReference>